<keyword evidence="1" id="KW-1133">Transmembrane helix</keyword>
<evidence type="ECO:0000256" key="1">
    <source>
        <dbReference type="SAM" id="Phobius"/>
    </source>
</evidence>
<evidence type="ECO:0000313" key="3">
    <source>
        <dbReference type="Proteomes" id="UP000317036"/>
    </source>
</evidence>
<dbReference type="EMBL" id="VNJI01000026">
    <property type="protein sequence ID" value="TVY08229.1"/>
    <property type="molecule type" value="Genomic_DNA"/>
</dbReference>
<dbReference type="InterPro" id="IPR036259">
    <property type="entry name" value="MFS_trans_sf"/>
</dbReference>
<keyword evidence="3" id="KW-1185">Reference proteome</keyword>
<feature type="transmembrane region" description="Helical" evidence="1">
    <location>
        <begin position="32"/>
        <end position="53"/>
    </location>
</feature>
<keyword evidence="1" id="KW-0812">Transmembrane</keyword>
<evidence type="ECO:0000313" key="2">
    <source>
        <dbReference type="EMBL" id="TVY08229.1"/>
    </source>
</evidence>
<protein>
    <submittedName>
        <fullName evidence="2">Uncharacterized protein</fullName>
    </submittedName>
</protein>
<dbReference type="SUPFAM" id="SSF103473">
    <property type="entry name" value="MFS general substrate transporter"/>
    <property type="match status" value="1"/>
</dbReference>
<dbReference type="AlphaFoldDB" id="A0A559K7W6"/>
<name>A0A559K7W6_9BACL</name>
<reference evidence="2 3" key="1">
    <citation type="submission" date="2019-07" db="EMBL/GenBank/DDBJ databases">
        <authorList>
            <person name="Kim J."/>
        </authorList>
    </citation>
    <scope>NUCLEOTIDE SEQUENCE [LARGE SCALE GENOMIC DNA]</scope>
    <source>
        <strain evidence="2 3">JC52</strain>
    </source>
</reference>
<keyword evidence="1" id="KW-0472">Membrane</keyword>
<organism evidence="2 3">
    <name type="scientific">Paenibacillus cremeus</name>
    <dbReference type="NCBI Taxonomy" id="2163881"/>
    <lineage>
        <taxon>Bacteria</taxon>
        <taxon>Bacillati</taxon>
        <taxon>Bacillota</taxon>
        <taxon>Bacilli</taxon>
        <taxon>Bacillales</taxon>
        <taxon>Paenibacillaceae</taxon>
        <taxon>Paenibacillus</taxon>
    </lineage>
</organism>
<proteinExistence type="predicted"/>
<sequence length="66" mass="6811">MSGVASGIFSTSRYIGGMIASVMVSMLGDYHLLFYVLLIMALLGVPVFGGTAGSERIPVSADKPSA</sequence>
<dbReference type="Proteomes" id="UP000317036">
    <property type="component" value="Unassembled WGS sequence"/>
</dbReference>
<gene>
    <name evidence="2" type="ORF">FPZ49_20225</name>
</gene>
<dbReference type="RefSeq" id="WP_144850269.1">
    <property type="nucleotide sequence ID" value="NZ_VNJI01000026.1"/>
</dbReference>
<accession>A0A559K7W6</accession>
<comment type="caution">
    <text evidence="2">The sequence shown here is derived from an EMBL/GenBank/DDBJ whole genome shotgun (WGS) entry which is preliminary data.</text>
</comment>